<comment type="subcellular location">
    <subcellularLocation>
        <location evidence="1">Cell membrane</location>
        <topology evidence="1">Multi-pass membrane protein</topology>
    </subcellularLocation>
</comment>
<dbReference type="GO" id="GO:0005886">
    <property type="term" value="C:plasma membrane"/>
    <property type="evidence" value="ECO:0007669"/>
    <property type="project" value="UniProtKB-SubCell"/>
</dbReference>
<dbReference type="PANTHER" id="PTHR14319:SF3">
    <property type="entry name" value="TRANSMEMBRANE PROTEIN-LIKE PROTEIN"/>
    <property type="match status" value="1"/>
</dbReference>
<proteinExistence type="inferred from homology"/>
<evidence type="ECO:0000256" key="1">
    <source>
        <dbReference type="ARBA" id="ARBA00004651"/>
    </source>
</evidence>
<comment type="similarity">
    <text evidence="2">Belongs to the TMEM8 family.</text>
</comment>
<sequence>MFDNSTTPMTTTITIGNNGTTHSSIWTRTWHLNPMNDYLVLSQNLFLVVSNFFMLPVIYLAIRLRYRGEAIIYILTMLASSFYHLCDSEQVNFCIAKYDTLQFMDFFCAIMTLWVTALILANVPQKWISSYHLGGSVFFALLLRNNVVGFLTFIIPAACSIILLGGYWGHKYYRERQLPSMIHSRNFIFGSIMSGLGIILFAIQQQDGLIIFYGFTHSAWHVCMALAITFLLPSRNGVSLFYYTGKRYNLNPTKSSSTADLTNNSNDGQSKRNDDYHVSNTLESNGIFNPAYVDDSNTVSVRIPYDISSNI</sequence>
<dbReference type="OMA" id="LKEMNGW"/>
<feature type="transmembrane region" description="Helical" evidence="8">
    <location>
        <begin position="147"/>
        <end position="167"/>
    </location>
</feature>
<evidence type="ECO:0000256" key="8">
    <source>
        <dbReference type="SAM" id="Phobius"/>
    </source>
</evidence>
<feature type="transmembrane region" description="Helical" evidence="8">
    <location>
        <begin position="45"/>
        <end position="64"/>
    </location>
</feature>
<comment type="caution">
    <text evidence="9">The sequence shown here is derived from an EMBL/GenBank/DDBJ whole genome shotgun (WGS) entry which is preliminary data.</text>
</comment>
<keyword evidence="4 8" id="KW-0812">Transmembrane</keyword>
<reference evidence="9" key="1">
    <citation type="submission" date="2022-12" db="EMBL/GenBank/DDBJ databases">
        <title>Genome assemblies of Blomia tropicalis.</title>
        <authorList>
            <person name="Cui Y."/>
        </authorList>
    </citation>
    <scope>NUCLEOTIDE SEQUENCE</scope>
    <source>
        <tissue evidence="9">Adult mites</tissue>
    </source>
</reference>
<evidence type="ECO:0000256" key="6">
    <source>
        <dbReference type="ARBA" id="ARBA00023136"/>
    </source>
</evidence>
<feature type="transmembrane region" description="Helical" evidence="8">
    <location>
        <begin position="210"/>
        <end position="232"/>
    </location>
</feature>
<protein>
    <submittedName>
        <fullName evidence="9">Uncharacterized protein</fullName>
    </submittedName>
</protein>
<dbReference type="InterPro" id="IPR021910">
    <property type="entry name" value="NGX6/PGAP6/MYMK"/>
</dbReference>
<keyword evidence="6 8" id="KW-0472">Membrane</keyword>
<feature type="compositionally biased region" description="Polar residues" evidence="7">
    <location>
        <begin position="254"/>
        <end position="268"/>
    </location>
</feature>
<feature type="region of interest" description="Disordered" evidence="7">
    <location>
        <begin position="254"/>
        <end position="276"/>
    </location>
</feature>
<keyword evidence="3" id="KW-1003">Cell membrane</keyword>
<dbReference type="Pfam" id="PF12036">
    <property type="entry name" value="DUF3522"/>
    <property type="match status" value="1"/>
</dbReference>
<evidence type="ECO:0000313" key="9">
    <source>
        <dbReference type="EMBL" id="KAJ6224678.1"/>
    </source>
</evidence>
<organism evidence="9 10">
    <name type="scientific">Blomia tropicalis</name>
    <name type="common">Mite</name>
    <dbReference type="NCBI Taxonomy" id="40697"/>
    <lineage>
        <taxon>Eukaryota</taxon>
        <taxon>Metazoa</taxon>
        <taxon>Ecdysozoa</taxon>
        <taxon>Arthropoda</taxon>
        <taxon>Chelicerata</taxon>
        <taxon>Arachnida</taxon>
        <taxon>Acari</taxon>
        <taxon>Acariformes</taxon>
        <taxon>Sarcoptiformes</taxon>
        <taxon>Astigmata</taxon>
        <taxon>Glycyphagoidea</taxon>
        <taxon>Echimyopodidae</taxon>
        <taxon>Blomia</taxon>
    </lineage>
</organism>
<gene>
    <name evidence="9" type="ORF">RDWZM_003223</name>
</gene>
<dbReference type="EMBL" id="JAPWDV010000001">
    <property type="protein sequence ID" value="KAJ6224678.1"/>
    <property type="molecule type" value="Genomic_DNA"/>
</dbReference>
<evidence type="ECO:0000256" key="3">
    <source>
        <dbReference type="ARBA" id="ARBA00022475"/>
    </source>
</evidence>
<feature type="transmembrane region" description="Helical" evidence="8">
    <location>
        <begin position="187"/>
        <end position="204"/>
    </location>
</feature>
<evidence type="ECO:0000256" key="7">
    <source>
        <dbReference type="SAM" id="MobiDB-lite"/>
    </source>
</evidence>
<dbReference type="AlphaFoldDB" id="A0A9Q0RQN1"/>
<evidence type="ECO:0000256" key="5">
    <source>
        <dbReference type="ARBA" id="ARBA00022989"/>
    </source>
</evidence>
<name>A0A9Q0RQN1_BLOTA</name>
<accession>A0A9Q0RQN1</accession>
<keyword evidence="5 8" id="KW-1133">Transmembrane helix</keyword>
<evidence type="ECO:0000256" key="2">
    <source>
        <dbReference type="ARBA" id="ARBA00005542"/>
    </source>
</evidence>
<feature type="transmembrane region" description="Helical" evidence="8">
    <location>
        <begin position="70"/>
        <end position="86"/>
    </location>
</feature>
<dbReference type="Proteomes" id="UP001142055">
    <property type="component" value="Chromosome 1"/>
</dbReference>
<evidence type="ECO:0000256" key="4">
    <source>
        <dbReference type="ARBA" id="ARBA00022692"/>
    </source>
</evidence>
<evidence type="ECO:0000313" key="10">
    <source>
        <dbReference type="Proteomes" id="UP001142055"/>
    </source>
</evidence>
<feature type="transmembrane region" description="Helical" evidence="8">
    <location>
        <begin position="106"/>
        <end position="127"/>
    </location>
</feature>
<dbReference type="PANTHER" id="PTHR14319">
    <property type="entry name" value="FIVE-SPAN TRANSMEMBRANE PROTEIN M83"/>
    <property type="match status" value="1"/>
</dbReference>
<keyword evidence="10" id="KW-1185">Reference proteome</keyword>